<accession>A0A5E4Y779</accession>
<dbReference type="PRINTS" id="PR00080">
    <property type="entry name" value="SDRFAMILY"/>
</dbReference>
<dbReference type="PANTHER" id="PTHR43639:SF1">
    <property type="entry name" value="SHORT-CHAIN DEHYDROGENASE_REDUCTASE FAMILY PROTEIN"/>
    <property type="match status" value="1"/>
</dbReference>
<dbReference type="PRINTS" id="PR00081">
    <property type="entry name" value="GDHRDH"/>
</dbReference>
<dbReference type="AlphaFoldDB" id="A0A5E4Y779"/>
<comment type="similarity">
    <text evidence="1">Belongs to the short-chain dehydrogenases/reductases (SDR) family.</text>
</comment>
<dbReference type="EMBL" id="CABPSA010000008">
    <property type="protein sequence ID" value="VVE44559.1"/>
    <property type="molecule type" value="Genomic_DNA"/>
</dbReference>
<dbReference type="SUPFAM" id="SSF51735">
    <property type="entry name" value="NAD(P)-binding Rossmann-fold domains"/>
    <property type="match status" value="1"/>
</dbReference>
<dbReference type="Pfam" id="PF13561">
    <property type="entry name" value="adh_short_C2"/>
    <property type="match status" value="1"/>
</dbReference>
<evidence type="ECO:0000256" key="2">
    <source>
        <dbReference type="ARBA" id="ARBA00022857"/>
    </source>
</evidence>
<protein>
    <submittedName>
        <fullName evidence="4">Short-chain dehydrogenase</fullName>
    </submittedName>
</protein>
<evidence type="ECO:0000256" key="1">
    <source>
        <dbReference type="ARBA" id="ARBA00006484"/>
    </source>
</evidence>
<organism evidence="4 5">
    <name type="scientific">Pandoraea commovens</name>
    <dbReference type="NCBI Taxonomy" id="2508289"/>
    <lineage>
        <taxon>Bacteria</taxon>
        <taxon>Pseudomonadati</taxon>
        <taxon>Pseudomonadota</taxon>
        <taxon>Betaproteobacteria</taxon>
        <taxon>Burkholderiales</taxon>
        <taxon>Burkholderiaceae</taxon>
        <taxon>Pandoraea</taxon>
    </lineage>
</organism>
<dbReference type="InterPro" id="IPR036291">
    <property type="entry name" value="NAD(P)-bd_dom_sf"/>
</dbReference>
<gene>
    <name evidence="4" type="ORF">PCO31010_04344</name>
</gene>
<dbReference type="GO" id="GO:0016491">
    <property type="term" value="F:oxidoreductase activity"/>
    <property type="evidence" value="ECO:0007669"/>
    <property type="project" value="UniProtKB-KW"/>
</dbReference>
<dbReference type="PANTHER" id="PTHR43639">
    <property type="entry name" value="OXIDOREDUCTASE, SHORT-CHAIN DEHYDROGENASE/REDUCTASE FAMILY (AFU_ORTHOLOGUE AFUA_5G02870)"/>
    <property type="match status" value="1"/>
</dbReference>
<name>A0A5E4Y779_9BURK</name>
<dbReference type="OrthoDB" id="9803333at2"/>
<sequence length="252" mass="26604">MTHKIALITGGSRGLGRASAIAAAQHGIDVILTYRSQRAEADAVVAEIVKLGAKAVALPLDVSESSQFAPFAAEVKRVLNEVWKRDTFDFLVNNAGTGLHKPVTETTEDEFDFLVRLHLKGPFFLTQTLLPMMADGGRILNVSSGLARFTFPGASAYAMMKGGIEVFSRYLAKELGARGIRANTLAPGAIATDFNGGTVRDNEAVHQMVAGTTALGRVGEADDIGGVVAALLGDEMGWINGQRVEASGGMML</sequence>
<reference evidence="4 5" key="1">
    <citation type="submission" date="2019-08" db="EMBL/GenBank/DDBJ databases">
        <authorList>
            <person name="Peeters C."/>
        </authorList>
    </citation>
    <scope>NUCLEOTIDE SEQUENCE [LARGE SCALE GENOMIC DNA]</scope>
    <source>
        <strain evidence="4 5">LMG 31010</strain>
    </source>
</reference>
<evidence type="ECO:0000313" key="5">
    <source>
        <dbReference type="Proteomes" id="UP000343335"/>
    </source>
</evidence>
<evidence type="ECO:0000313" key="4">
    <source>
        <dbReference type="EMBL" id="VVE44559.1"/>
    </source>
</evidence>
<keyword evidence="2" id="KW-0521">NADP</keyword>
<proteinExistence type="inferred from homology"/>
<keyword evidence="3" id="KW-0560">Oxidoreductase</keyword>
<dbReference type="FunFam" id="3.40.50.720:FF:000374">
    <property type="entry name" value="3-oxoacyl-(Acyl-carrier-protein) reductase"/>
    <property type="match status" value="1"/>
</dbReference>
<dbReference type="RefSeq" id="WP_150666053.1">
    <property type="nucleotide sequence ID" value="NZ_CABPSA010000008.1"/>
</dbReference>
<dbReference type="Proteomes" id="UP000343335">
    <property type="component" value="Unassembled WGS sequence"/>
</dbReference>
<dbReference type="InterPro" id="IPR002347">
    <property type="entry name" value="SDR_fam"/>
</dbReference>
<dbReference type="Gene3D" id="3.40.50.720">
    <property type="entry name" value="NAD(P)-binding Rossmann-like Domain"/>
    <property type="match status" value="1"/>
</dbReference>
<evidence type="ECO:0000256" key="3">
    <source>
        <dbReference type="ARBA" id="ARBA00023002"/>
    </source>
</evidence>